<dbReference type="OrthoDB" id="4142625at2759"/>
<reference evidence="1 2" key="1">
    <citation type="submission" date="2019-07" db="EMBL/GenBank/DDBJ databases">
        <title>Finished genome of Venturia effusa.</title>
        <authorList>
            <person name="Young C.A."/>
            <person name="Cox M.P."/>
            <person name="Ganley A.R.D."/>
            <person name="David W.J."/>
        </authorList>
    </citation>
    <scope>NUCLEOTIDE SEQUENCE [LARGE SCALE GENOMIC DNA]</scope>
    <source>
        <strain evidence="2">albino</strain>
    </source>
</reference>
<dbReference type="AlphaFoldDB" id="A0A517LB52"/>
<organism evidence="1 2">
    <name type="scientific">Venturia effusa</name>
    <dbReference type="NCBI Taxonomy" id="50376"/>
    <lineage>
        <taxon>Eukaryota</taxon>
        <taxon>Fungi</taxon>
        <taxon>Dikarya</taxon>
        <taxon>Ascomycota</taxon>
        <taxon>Pezizomycotina</taxon>
        <taxon>Dothideomycetes</taxon>
        <taxon>Pleosporomycetidae</taxon>
        <taxon>Venturiales</taxon>
        <taxon>Venturiaceae</taxon>
        <taxon>Venturia</taxon>
    </lineage>
</organism>
<proteinExistence type="predicted"/>
<dbReference type="Proteomes" id="UP000316270">
    <property type="component" value="Chromosome 8"/>
</dbReference>
<evidence type="ECO:0008006" key="3">
    <source>
        <dbReference type="Google" id="ProtNLM"/>
    </source>
</evidence>
<protein>
    <recommendedName>
        <fullName evidence="3">Diphthamide biosynthesis protein 2</fullName>
    </recommendedName>
</protein>
<gene>
    <name evidence="1" type="ORF">FKW77_007340</name>
</gene>
<keyword evidence="2" id="KW-1185">Reference proteome</keyword>
<dbReference type="EMBL" id="CP042192">
    <property type="protein sequence ID" value="QDS72863.1"/>
    <property type="molecule type" value="Genomic_DNA"/>
</dbReference>
<evidence type="ECO:0000313" key="1">
    <source>
        <dbReference type="EMBL" id="QDS72863.1"/>
    </source>
</evidence>
<sequence>MGKGGKVADVPGATPRKQLIKTESEIPGAKRIKMRYGPYKVPNMNSKGITGEAGSLWNYPDTNVPKPCAECTIINQFAGLEYPDGTNANIDTGMWLHHMVHLTIGPGRWDPTCYGSRSLPHIDVNASPTNSERYFSSGNERTHIRLDEAGVQGTKAGYHLKSSDRYAFIVDLMNMNMVDKTVYMTMTYDVIDGPLPSGWKDVRVVWFDAAQCGLSDVSPYKQAGKFTIPTRAWTPNFEGDIIGVGAHVHDGGASVAISSSATKTACDCKVNYAESSEYIFKKEMRMGEGANYAEKHISSVTACYNGALQTRKLEKSQSWKLGCNYDYDTYPGNKGDTGKQESVMCIALMYVAVPNGAGAPARAAAGGRG</sequence>
<name>A0A517LB52_9PEZI</name>
<evidence type="ECO:0000313" key="2">
    <source>
        <dbReference type="Proteomes" id="UP000316270"/>
    </source>
</evidence>
<accession>A0A517LB52</accession>